<evidence type="ECO:0000313" key="2">
    <source>
        <dbReference type="Proteomes" id="UP000826212"/>
    </source>
</evidence>
<dbReference type="EMBL" id="CP081303">
    <property type="protein sequence ID" value="QZE14947.1"/>
    <property type="molecule type" value="Genomic_DNA"/>
</dbReference>
<evidence type="ECO:0000313" key="1">
    <source>
        <dbReference type="EMBL" id="QZE14947.1"/>
    </source>
</evidence>
<accession>A0AC61NH34</accession>
<keyword evidence="2" id="KW-1185">Reference proteome</keyword>
<reference evidence="1" key="1">
    <citation type="submission" date="2021-08" db="EMBL/GenBank/DDBJ databases">
        <title>Novel anaerobic bacterium isolated from sea squirt in East Sea, Republic of Korea.</title>
        <authorList>
            <person name="Nguyen T.H."/>
            <person name="Li Z."/>
            <person name="Lee Y.-J."/>
            <person name="Ko J."/>
            <person name="Kim S.-G."/>
        </authorList>
    </citation>
    <scope>NUCLEOTIDE SEQUENCE</scope>
    <source>
        <strain evidence="1">KCTC 25031</strain>
    </source>
</reference>
<protein>
    <submittedName>
        <fullName evidence="1">RNA polymerase sigma factor</fullName>
    </submittedName>
</protein>
<organism evidence="1 2">
    <name type="scientific">Halosquirtibacter laminarini</name>
    <dbReference type="NCBI Taxonomy" id="3374600"/>
    <lineage>
        <taxon>Bacteria</taxon>
        <taxon>Pseudomonadati</taxon>
        <taxon>Bacteroidota</taxon>
        <taxon>Bacteroidia</taxon>
        <taxon>Marinilabiliales</taxon>
        <taxon>Prolixibacteraceae</taxon>
        <taxon>Halosquirtibacter</taxon>
    </lineage>
</organism>
<sequence length="181" mass="21467">MAKDDIIKNQLKIPSQKKYAFQSMVQLYHPRLYHFARKMVLIHEDTDDVLQESFLKAWKAIDKFRGEASLYTWLCRIVMNESLSFIEKKKKEASLMNQDTIDWKMSQLKSDPYFSGGEIELQLQKVILSLPEKQQLVFNMRYYEEMKYEEISEILDVSVGALKASYFHAKQKVEKHMLKTL</sequence>
<dbReference type="Proteomes" id="UP000826212">
    <property type="component" value="Chromosome"/>
</dbReference>
<proteinExistence type="predicted"/>
<gene>
    <name evidence="1" type="ORF">K4L44_03660</name>
</gene>
<name>A0AC61NH34_9BACT</name>